<evidence type="ECO:0000256" key="10">
    <source>
        <dbReference type="SAM" id="MobiDB-lite"/>
    </source>
</evidence>
<dbReference type="PROSITE" id="PS00108">
    <property type="entry name" value="PROTEIN_KINASE_ST"/>
    <property type="match status" value="1"/>
</dbReference>
<name>A0AAF1BLR3_9TREE</name>
<keyword evidence="4 9" id="KW-0547">Nucleotide-binding</keyword>
<dbReference type="EC" id="2.7.11.11" evidence="1"/>
<dbReference type="Gene3D" id="3.30.200.20">
    <property type="entry name" value="Phosphorylase Kinase, domain 1"/>
    <property type="match status" value="1"/>
</dbReference>
<feature type="compositionally biased region" description="Pro residues" evidence="10">
    <location>
        <begin position="46"/>
        <end position="63"/>
    </location>
</feature>
<dbReference type="InterPro" id="IPR008271">
    <property type="entry name" value="Ser/Thr_kinase_AS"/>
</dbReference>
<dbReference type="SMART" id="SM00133">
    <property type="entry name" value="S_TK_X"/>
    <property type="match status" value="1"/>
</dbReference>
<dbReference type="GO" id="GO:0004691">
    <property type="term" value="F:cAMP-dependent protein kinase activity"/>
    <property type="evidence" value="ECO:0007669"/>
    <property type="project" value="UniProtKB-EC"/>
</dbReference>
<feature type="binding site" evidence="9">
    <location>
        <position position="275"/>
    </location>
    <ligand>
        <name>ATP</name>
        <dbReference type="ChEBI" id="CHEBI:30616"/>
    </ligand>
</feature>
<dbReference type="PROSITE" id="PS00107">
    <property type="entry name" value="PROTEIN_KINASE_ATP"/>
    <property type="match status" value="1"/>
</dbReference>
<dbReference type="SMART" id="SM00220">
    <property type="entry name" value="S_TKc"/>
    <property type="match status" value="1"/>
</dbReference>
<dbReference type="Proteomes" id="UP000827549">
    <property type="component" value="Chromosome 3"/>
</dbReference>
<dbReference type="EMBL" id="CP086716">
    <property type="protein sequence ID" value="WOO81194.1"/>
    <property type="molecule type" value="Genomic_DNA"/>
</dbReference>
<dbReference type="CDD" id="cd05580">
    <property type="entry name" value="STKc_PKA_like"/>
    <property type="match status" value="1"/>
</dbReference>
<dbReference type="InterPro" id="IPR011009">
    <property type="entry name" value="Kinase-like_dom_sf"/>
</dbReference>
<evidence type="ECO:0000256" key="4">
    <source>
        <dbReference type="ARBA" id="ARBA00022741"/>
    </source>
</evidence>
<evidence type="ECO:0000259" key="11">
    <source>
        <dbReference type="PROSITE" id="PS50011"/>
    </source>
</evidence>
<dbReference type="RefSeq" id="XP_062627226.1">
    <property type="nucleotide sequence ID" value="XM_062771241.1"/>
</dbReference>
<evidence type="ECO:0000256" key="6">
    <source>
        <dbReference type="ARBA" id="ARBA00022840"/>
    </source>
</evidence>
<reference evidence="13" key="1">
    <citation type="submission" date="2023-10" db="EMBL/GenBank/DDBJ databases">
        <authorList>
            <person name="Noh H."/>
        </authorList>
    </citation>
    <scope>NUCLEOTIDE SEQUENCE</scope>
    <source>
        <strain evidence="13">DUCC4014</strain>
    </source>
</reference>
<keyword evidence="2" id="KW-0723">Serine/threonine-protein kinase</keyword>
<dbReference type="PANTHER" id="PTHR24353:SF153">
    <property type="entry name" value="CAMP-DEPENDENT PROTEIN KINASE CATALYTIC SUBUNIT 1"/>
    <property type="match status" value="1"/>
</dbReference>
<accession>A0AAF1BLR3</accession>
<feature type="compositionally biased region" description="Low complexity" evidence="10">
    <location>
        <begin position="22"/>
        <end position="45"/>
    </location>
</feature>
<feature type="domain" description="AGC-kinase C-terminal" evidence="12">
    <location>
        <begin position="507"/>
        <end position="559"/>
    </location>
</feature>
<sequence>MFAKVSDKFHARKQAAKAQVTSPPRQQAQLPSRPAQPAAQASRSPPQSPPVAQPASQPQPPAAPVAKPQVASPPSNNNGAGASPMEGIEGPPAQANALSHSLSSAATGSSASSSLSAVPPQDRTLSSALGVQGQSAGTQGSVQPEVNRTMSIEMADVSTLSIQNPPDSGRQGSSDEDRIREKAREAQEQAQANLHNATQQARVAAIHAAATQAALDTSTGTKTPTAANKVAQPLRKTAGRYALADFAIERTLGTGSFGRVHLVRSKHNGRFYAVKVLNKEKVVKMKQVEHTNSEREMLVRVRHPFLVNLWGTFQDANNLYMVMDFVAGGELFSLLRKSQRFPNSVAKFYAAEVALALDYLHSLDIIYRDLKPENLLLGADGHVKVTDFGFAKHVPDITWTLCGTPDYLAPEVVQSKGYNKSVDWYALGVLIFEMLAGYPPFFTEDGNPMKLYEKASHLIIAGKVRYPTYFDNLARELLKNLLVGDLTKRYGNLRNGSADIFGHGWFAEVDWDKLYRREIPAPYVPKIDGEGDASQFDRYQEADVSSYGKSSSHRYGSKEDNLDPAGRQSLLSAILFLLPVAFPVHTCLSTNIWKEVQMLVFGFPSKLCALQFEWAWQHPELSRHLHVHLPLSDEGTGQIFKKDARRNRVDRKAVVALALLRSPPFNKLPLHVRCFASEVCVVFDAATSVVPPPPSSDLRKLSGLPPLNGIISITVDREGLHSSMLPQTRNQVEVSSAESFQLDVADRPFRSSERVVGKWRTIQCQEQRTSKLLSKSYMLTLKDPLSFSVCLSGSEIHPPCTVMAHLDCLAKRALDGSGRDGELVPQRSTCIQCGATSTWGEIIRGCYSRRDDSQGRA</sequence>
<dbReference type="PROSITE" id="PS51285">
    <property type="entry name" value="AGC_KINASE_CTER"/>
    <property type="match status" value="1"/>
</dbReference>
<evidence type="ECO:0000259" key="12">
    <source>
        <dbReference type="PROSITE" id="PS51285"/>
    </source>
</evidence>
<organism evidence="13 14">
    <name type="scientific">Vanrija pseudolonga</name>
    <dbReference type="NCBI Taxonomy" id="143232"/>
    <lineage>
        <taxon>Eukaryota</taxon>
        <taxon>Fungi</taxon>
        <taxon>Dikarya</taxon>
        <taxon>Basidiomycota</taxon>
        <taxon>Agaricomycotina</taxon>
        <taxon>Tremellomycetes</taxon>
        <taxon>Trichosporonales</taxon>
        <taxon>Trichosporonaceae</taxon>
        <taxon>Vanrija</taxon>
    </lineage>
</organism>
<evidence type="ECO:0000256" key="5">
    <source>
        <dbReference type="ARBA" id="ARBA00022777"/>
    </source>
</evidence>
<keyword evidence="6 9" id="KW-0067">ATP-binding</keyword>
<comment type="catalytic activity">
    <reaction evidence="8">
        <text>L-seryl-[protein] + ATP = O-phospho-L-seryl-[protein] + ADP + H(+)</text>
        <dbReference type="Rhea" id="RHEA:17989"/>
        <dbReference type="Rhea" id="RHEA-COMP:9863"/>
        <dbReference type="Rhea" id="RHEA-COMP:11604"/>
        <dbReference type="ChEBI" id="CHEBI:15378"/>
        <dbReference type="ChEBI" id="CHEBI:29999"/>
        <dbReference type="ChEBI" id="CHEBI:30616"/>
        <dbReference type="ChEBI" id="CHEBI:83421"/>
        <dbReference type="ChEBI" id="CHEBI:456216"/>
        <dbReference type="EC" id="2.7.11.11"/>
    </reaction>
</comment>
<evidence type="ECO:0000313" key="13">
    <source>
        <dbReference type="EMBL" id="WOO81194.1"/>
    </source>
</evidence>
<evidence type="ECO:0000256" key="3">
    <source>
        <dbReference type="ARBA" id="ARBA00022679"/>
    </source>
</evidence>
<dbReference type="AlphaFoldDB" id="A0AAF1BLR3"/>
<dbReference type="InterPro" id="IPR000719">
    <property type="entry name" value="Prot_kinase_dom"/>
</dbReference>
<dbReference type="GO" id="GO:0007165">
    <property type="term" value="P:signal transduction"/>
    <property type="evidence" value="ECO:0007669"/>
    <property type="project" value="UniProtKB-ARBA"/>
</dbReference>
<dbReference type="GO" id="GO:0005952">
    <property type="term" value="C:cAMP-dependent protein kinase complex"/>
    <property type="evidence" value="ECO:0007669"/>
    <property type="project" value="TreeGrafter"/>
</dbReference>
<dbReference type="GeneID" id="87807958"/>
<evidence type="ECO:0000256" key="9">
    <source>
        <dbReference type="PROSITE-ProRule" id="PRU10141"/>
    </source>
</evidence>
<comment type="catalytic activity">
    <reaction evidence="7">
        <text>L-threonyl-[protein] + ATP = O-phospho-L-threonyl-[protein] + ADP + H(+)</text>
        <dbReference type="Rhea" id="RHEA:46608"/>
        <dbReference type="Rhea" id="RHEA-COMP:11060"/>
        <dbReference type="Rhea" id="RHEA-COMP:11605"/>
        <dbReference type="ChEBI" id="CHEBI:15378"/>
        <dbReference type="ChEBI" id="CHEBI:30013"/>
        <dbReference type="ChEBI" id="CHEBI:30616"/>
        <dbReference type="ChEBI" id="CHEBI:61977"/>
        <dbReference type="ChEBI" id="CHEBI:456216"/>
        <dbReference type="EC" id="2.7.11.11"/>
    </reaction>
</comment>
<proteinExistence type="predicted"/>
<dbReference type="InterPro" id="IPR000961">
    <property type="entry name" value="AGC-kinase_C"/>
</dbReference>
<dbReference type="GO" id="GO:0005524">
    <property type="term" value="F:ATP binding"/>
    <property type="evidence" value="ECO:0007669"/>
    <property type="project" value="UniProtKB-UniRule"/>
</dbReference>
<evidence type="ECO:0000256" key="7">
    <source>
        <dbReference type="ARBA" id="ARBA00047292"/>
    </source>
</evidence>
<evidence type="ECO:0000256" key="8">
    <source>
        <dbReference type="ARBA" id="ARBA00047454"/>
    </source>
</evidence>
<feature type="compositionally biased region" description="Polar residues" evidence="10">
    <location>
        <begin position="158"/>
        <end position="172"/>
    </location>
</feature>
<dbReference type="PROSITE" id="PS50011">
    <property type="entry name" value="PROTEIN_KINASE_DOM"/>
    <property type="match status" value="1"/>
</dbReference>
<feature type="compositionally biased region" description="Low complexity" evidence="10">
    <location>
        <begin position="64"/>
        <end position="75"/>
    </location>
</feature>
<keyword evidence="3" id="KW-0808">Transferase</keyword>
<keyword evidence="5 13" id="KW-0418">Kinase</keyword>
<feature type="region of interest" description="Disordered" evidence="10">
    <location>
        <begin position="158"/>
        <end position="194"/>
    </location>
</feature>
<feature type="compositionally biased region" description="Basic and acidic residues" evidence="10">
    <location>
        <begin position="173"/>
        <end position="187"/>
    </location>
</feature>
<gene>
    <name evidence="13" type="primary">TPK1_2</name>
    <name evidence="13" type="ORF">LOC62_03G004723</name>
</gene>
<feature type="domain" description="Protein kinase" evidence="11">
    <location>
        <begin position="246"/>
        <end position="506"/>
    </location>
</feature>
<protein>
    <recommendedName>
        <fullName evidence="1">cAMP-dependent protein kinase</fullName>
        <ecNumber evidence="1">2.7.11.11</ecNumber>
    </recommendedName>
</protein>
<dbReference type="Gene3D" id="1.10.510.10">
    <property type="entry name" value="Transferase(Phosphotransferase) domain 1"/>
    <property type="match status" value="1"/>
</dbReference>
<dbReference type="Pfam" id="PF21202">
    <property type="entry name" value="SLX1_C"/>
    <property type="match status" value="1"/>
</dbReference>
<dbReference type="PANTHER" id="PTHR24353">
    <property type="entry name" value="CYCLIC NUCLEOTIDE-DEPENDENT PROTEIN KINASE"/>
    <property type="match status" value="1"/>
</dbReference>
<dbReference type="FunFam" id="3.30.200.20:FF:000005">
    <property type="entry name" value="cAMP-dependent protein kinase catalytic subunit"/>
    <property type="match status" value="1"/>
</dbReference>
<dbReference type="Pfam" id="PF00069">
    <property type="entry name" value="Pkinase"/>
    <property type="match status" value="1"/>
</dbReference>
<dbReference type="FunFam" id="1.10.510.10:FF:000005">
    <property type="entry name" value="cAMP-dependent protein kinase catalytic subunit alpha"/>
    <property type="match status" value="1"/>
</dbReference>
<evidence type="ECO:0000256" key="2">
    <source>
        <dbReference type="ARBA" id="ARBA00022527"/>
    </source>
</evidence>
<evidence type="ECO:0000256" key="1">
    <source>
        <dbReference type="ARBA" id="ARBA00012444"/>
    </source>
</evidence>
<dbReference type="Gene3D" id="3.30.40.10">
    <property type="entry name" value="Zinc/RING finger domain, C3HC4 (zinc finger)"/>
    <property type="match status" value="1"/>
</dbReference>
<dbReference type="InterPro" id="IPR013083">
    <property type="entry name" value="Znf_RING/FYVE/PHD"/>
</dbReference>
<keyword evidence="14" id="KW-1185">Reference proteome</keyword>
<dbReference type="GO" id="GO:0005634">
    <property type="term" value="C:nucleus"/>
    <property type="evidence" value="ECO:0007669"/>
    <property type="project" value="TreeGrafter"/>
</dbReference>
<dbReference type="InterPro" id="IPR048749">
    <property type="entry name" value="SLX1_C"/>
</dbReference>
<evidence type="ECO:0000313" key="14">
    <source>
        <dbReference type="Proteomes" id="UP000827549"/>
    </source>
</evidence>
<dbReference type="GO" id="GO:0005829">
    <property type="term" value="C:cytosol"/>
    <property type="evidence" value="ECO:0007669"/>
    <property type="project" value="TreeGrafter"/>
</dbReference>
<feature type="region of interest" description="Disordered" evidence="10">
    <location>
        <begin position="1"/>
        <end position="122"/>
    </location>
</feature>
<dbReference type="InterPro" id="IPR017441">
    <property type="entry name" value="Protein_kinase_ATP_BS"/>
</dbReference>
<feature type="compositionally biased region" description="Low complexity" evidence="10">
    <location>
        <begin position="93"/>
        <end position="117"/>
    </location>
</feature>
<dbReference type="SUPFAM" id="SSF56112">
    <property type="entry name" value="Protein kinase-like (PK-like)"/>
    <property type="match status" value="1"/>
</dbReference>